<sequence>MCICSSCHNWIIFFMINIETCYLNVGSLLISIGIPPLKCVSFTFSQCTDFGLHSSLFFCGHV</sequence>
<organism evidence="1 2">
    <name type="scientific">Nelumbo nucifera</name>
    <name type="common">Sacred lotus</name>
    <dbReference type="NCBI Taxonomy" id="4432"/>
    <lineage>
        <taxon>Eukaryota</taxon>
        <taxon>Viridiplantae</taxon>
        <taxon>Streptophyta</taxon>
        <taxon>Embryophyta</taxon>
        <taxon>Tracheophyta</taxon>
        <taxon>Spermatophyta</taxon>
        <taxon>Magnoliopsida</taxon>
        <taxon>Proteales</taxon>
        <taxon>Nelumbonaceae</taxon>
        <taxon>Nelumbo</taxon>
    </lineage>
</organism>
<dbReference type="Proteomes" id="UP000607653">
    <property type="component" value="Unassembled WGS sequence"/>
</dbReference>
<keyword evidence="2" id="KW-1185">Reference proteome</keyword>
<evidence type="ECO:0000313" key="1">
    <source>
        <dbReference type="EMBL" id="DAD22707.1"/>
    </source>
</evidence>
<proteinExistence type="predicted"/>
<dbReference type="EMBL" id="DUZY01000001">
    <property type="protein sequence ID" value="DAD22707.1"/>
    <property type="molecule type" value="Genomic_DNA"/>
</dbReference>
<accession>A0A822XQU6</accession>
<protein>
    <submittedName>
        <fullName evidence="1">Uncharacterized protein</fullName>
    </submittedName>
</protein>
<gene>
    <name evidence="1" type="ORF">HUJ06_024170</name>
</gene>
<reference evidence="1 2" key="1">
    <citation type="journal article" date="2020" name="Mol. Biol. Evol.">
        <title>Distinct Expression and Methylation Patterns for Genes with Different Fates following a Single Whole-Genome Duplication in Flowering Plants.</title>
        <authorList>
            <person name="Shi T."/>
            <person name="Rahmani R.S."/>
            <person name="Gugger P.F."/>
            <person name="Wang M."/>
            <person name="Li H."/>
            <person name="Zhang Y."/>
            <person name="Li Z."/>
            <person name="Wang Q."/>
            <person name="Van de Peer Y."/>
            <person name="Marchal K."/>
            <person name="Chen J."/>
        </authorList>
    </citation>
    <scope>NUCLEOTIDE SEQUENCE [LARGE SCALE GENOMIC DNA]</scope>
    <source>
        <tissue evidence="1">Leaf</tissue>
    </source>
</reference>
<comment type="caution">
    <text evidence="1">The sequence shown here is derived from an EMBL/GenBank/DDBJ whole genome shotgun (WGS) entry which is preliminary data.</text>
</comment>
<evidence type="ECO:0000313" key="2">
    <source>
        <dbReference type="Proteomes" id="UP000607653"/>
    </source>
</evidence>
<name>A0A822XQU6_NELNU</name>
<dbReference type="AlphaFoldDB" id="A0A822XQU6"/>